<keyword evidence="8" id="KW-1185">Reference proteome</keyword>
<dbReference type="SUPFAM" id="SSF50978">
    <property type="entry name" value="WD40 repeat-like"/>
    <property type="match status" value="1"/>
</dbReference>
<evidence type="ECO:0000259" key="6">
    <source>
        <dbReference type="PROSITE" id="PS50181"/>
    </source>
</evidence>
<dbReference type="SMART" id="SM00256">
    <property type="entry name" value="FBOX"/>
    <property type="match status" value="1"/>
</dbReference>
<feature type="region of interest" description="Disordered" evidence="5">
    <location>
        <begin position="1"/>
        <end position="63"/>
    </location>
</feature>
<keyword evidence="2" id="KW-0677">Repeat</keyword>
<feature type="compositionally biased region" description="Pro residues" evidence="5">
    <location>
        <begin position="170"/>
        <end position="180"/>
    </location>
</feature>
<feature type="domain" description="F-box" evidence="6">
    <location>
        <begin position="450"/>
        <end position="496"/>
    </location>
</feature>
<dbReference type="PROSITE" id="PS50082">
    <property type="entry name" value="WD_REPEATS_2"/>
    <property type="match status" value="2"/>
</dbReference>
<dbReference type="InterPro" id="IPR036322">
    <property type="entry name" value="WD40_repeat_dom_sf"/>
</dbReference>
<dbReference type="SUPFAM" id="SSF81383">
    <property type="entry name" value="F-box domain"/>
    <property type="match status" value="1"/>
</dbReference>
<feature type="compositionally biased region" description="Low complexity" evidence="5">
    <location>
        <begin position="112"/>
        <end position="125"/>
    </location>
</feature>
<dbReference type="GO" id="GO:0009166">
    <property type="term" value="P:nucleotide catabolic process"/>
    <property type="evidence" value="ECO:0007669"/>
    <property type="project" value="TreeGrafter"/>
</dbReference>
<protein>
    <recommendedName>
        <fullName evidence="6">F-box domain-containing protein</fullName>
    </recommendedName>
</protein>
<dbReference type="GO" id="GO:0006206">
    <property type="term" value="P:pyrimidine nucleobase metabolic process"/>
    <property type="evidence" value="ECO:0007669"/>
    <property type="project" value="TreeGrafter"/>
</dbReference>
<dbReference type="InterPro" id="IPR001680">
    <property type="entry name" value="WD40_rpt"/>
</dbReference>
<evidence type="ECO:0000256" key="3">
    <source>
        <dbReference type="PROSITE-ProRule" id="PRU00221"/>
    </source>
</evidence>
<dbReference type="InterPro" id="IPR001810">
    <property type="entry name" value="F-box_dom"/>
</dbReference>
<dbReference type="PROSITE" id="PS50181">
    <property type="entry name" value="FBOX"/>
    <property type="match status" value="1"/>
</dbReference>
<dbReference type="PANTHER" id="PTHR47438:SF1">
    <property type="entry name" value="PHOSPHATE METABOLISM PROTEIN 8-RELATED"/>
    <property type="match status" value="1"/>
</dbReference>
<dbReference type="PROSITE" id="PS00678">
    <property type="entry name" value="WD_REPEATS_1"/>
    <property type="match status" value="1"/>
</dbReference>
<evidence type="ECO:0000256" key="2">
    <source>
        <dbReference type="ARBA" id="ARBA00022737"/>
    </source>
</evidence>
<accession>A0A5N5QR97</accession>
<dbReference type="InterPro" id="IPR052791">
    <property type="entry name" value="SSM1_domain"/>
</dbReference>
<feature type="coiled-coil region" evidence="4">
    <location>
        <begin position="336"/>
        <end position="370"/>
    </location>
</feature>
<evidence type="ECO:0000313" key="8">
    <source>
        <dbReference type="Proteomes" id="UP000383932"/>
    </source>
</evidence>
<organism evidence="7 8">
    <name type="scientific">Ceratobasidium theobromae</name>
    <dbReference type="NCBI Taxonomy" id="1582974"/>
    <lineage>
        <taxon>Eukaryota</taxon>
        <taxon>Fungi</taxon>
        <taxon>Dikarya</taxon>
        <taxon>Basidiomycota</taxon>
        <taxon>Agaricomycotina</taxon>
        <taxon>Agaricomycetes</taxon>
        <taxon>Cantharellales</taxon>
        <taxon>Ceratobasidiaceae</taxon>
        <taxon>Ceratobasidium</taxon>
    </lineage>
</organism>
<dbReference type="InterPro" id="IPR019775">
    <property type="entry name" value="WD40_repeat_CS"/>
</dbReference>
<dbReference type="PANTHER" id="PTHR47438">
    <property type="entry name" value="PHOSPHATE METABOLISM PROTEIN 8-RELATED"/>
    <property type="match status" value="1"/>
</dbReference>
<dbReference type="OrthoDB" id="1065058at2759"/>
<name>A0A5N5QR97_9AGAM</name>
<dbReference type="Gene3D" id="2.130.10.10">
    <property type="entry name" value="YVTN repeat-like/Quinoprotein amine dehydrogenase"/>
    <property type="match status" value="1"/>
</dbReference>
<dbReference type="Pfam" id="PF12937">
    <property type="entry name" value="F-box-like"/>
    <property type="match status" value="1"/>
</dbReference>
<feature type="compositionally biased region" description="Polar residues" evidence="5">
    <location>
        <begin position="139"/>
        <end position="159"/>
    </location>
</feature>
<feature type="compositionally biased region" description="Low complexity" evidence="5">
    <location>
        <begin position="763"/>
        <end position="773"/>
    </location>
</feature>
<feature type="repeat" description="WD" evidence="3">
    <location>
        <begin position="542"/>
        <end position="581"/>
    </location>
</feature>
<dbReference type="PROSITE" id="PS50294">
    <property type="entry name" value="WD_REPEATS_REGION"/>
    <property type="match status" value="1"/>
</dbReference>
<feature type="repeat" description="WD" evidence="3">
    <location>
        <begin position="623"/>
        <end position="662"/>
    </location>
</feature>
<dbReference type="Proteomes" id="UP000383932">
    <property type="component" value="Unassembled WGS sequence"/>
</dbReference>
<evidence type="ECO:0000256" key="4">
    <source>
        <dbReference type="SAM" id="Coils"/>
    </source>
</evidence>
<dbReference type="Gene3D" id="1.20.1280.50">
    <property type="match status" value="1"/>
</dbReference>
<dbReference type="InterPro" id="IPR036047">
    <property type="entry name" value="F-box-like_dom_sf"/>
</dbReference>
<dbReference type="SMART" id="SM00320">
    <property type="entry name" value="WD40"/>
    <property type="match status" value="3"/>
</dbReference>
<dbReference type="GO" id="GO:0008252">
    <property type="term" value="F:nucleotidase activity"/>
    <property type="evidence" value="ECO:0007669"/>
    <property type="project" value="TreeGrafter"/>
</dbReference>
<feature type="region of interest" description="Disordered" evidence="5">
    <location>
        <begin position="759"/>
        <end position="845"/>
    </location>
</feature>
<evidence type="ECO:0000313" key="7">
    <source>
        <dbReference type="EMBL" id="KAB5594270.1"/>
    </source>
</evidence>
<feature type="region of interest" description="Disordered" evidence="5">
    <location>
        <begin position="92"/>
        <end position="228"/>
    </location>
</feature>
<sequence>MAARAPLEGRPTRLPTPRASISLDPLSPTFPIGTMALGRSRSPNATPMPNNGSPRLPSSIPAFATRKASAPIIRNNSSGSATSPIVSSKLSNTIPLVAPQSPSKARTTPSKNTGNARARAASGASMNSIPSQHGPARSRAQSLVSPNSPMSLVKQSPASPSKKLSALPQPESPAQPSPVKPKPRLSGVAHQPNGSPRPPHKTPGPRKFSNVFPPLDSDHTPSPPPHKLPAVIWPVNEVESLRSGSNDWTPSVHPPISRPNSEAYDFSMIPLGSEGVPNYRAEDEMTMELITEVDDAGELDEDMQGALRVVHLTHVKKLTHYKRLLEGAQTSSASQLHALQAELRMLRSKLEEERKRIQQLEMAANKDREALRRTALQLQPPSSVTGSLDLSSLLRGDGQGGFNETEIRKVVRLMRASDRLRLIHIILDSCLPGDISAMIRMLEKYAASTFDIVGNLPEDVAIRIFRNFNVMELLDIETVSKKWHMLVRHPAIWRHLCVELTATDPVPLRPPPNPEDWEPLYRSLHHRERNWATGQVQSVRFLKGHTGFCTTLLLKGNRLISGSYDETIRVWDIRSGEEKKCLKVKAISCLDYLPDEEVLVAGFHDVGRVQVFSTVTWAPIQTLQGHLYGIRAVALSPKYLVSAGADKALVCWDWRAGQKIVRFGQQTNLNIGVQIVDEDEGRIVGITVDGIVRTFSIPRREMLSQFKLSELGGSDPVLSARLSTVGVGSANMLQWFAAKGKQMTCATKNLILHLEHEDPDPTPSLLSSLEELPQTPPITHFHPRHSLSVPRPESRSMGPARKSLGGMLSPAPSRMSSVFTPARPGTSMGGSLPNTPNSRDKKPVKPPVLLSVIDTPDVAVGAVDPRKRRVATSTRFSSRLGADRRIFVSTYNLPMSRAKARNEDDENPGEREGPIVDCDTEIATLSGAWGALAEETEAGWPSQIAVPAGFKGLATPEKNPMAMALSHEEVVVGTADGTIYVMSFVGYQYRPPVASTDGEE</sequence>
<gene>
    <name evidence="7" type="ORF">CTheo_2351</name>
</gene>
<dbReference type="AlphaFoldDB" id="A0A5N5QR97"/>
<comment type="caution">
    <text evidence="7">The sequence shown here is derived from an EMBL/GenBank/DDBJ whole genome shotgun (WGS) entry which is preliminary data.</text>
</comment>
<evidence type="ECO:0000256" key="1">
    <source>
        <dbReference type="ARBA" id="ARBA00022574"/>
    </source>
</evidence>
<proteinExistence type="predicted"/>
<dbReference type="InterPro" id="IPR015943">
    <property type="entry name" value="WD40/YVTN_repeat-like_dom_sf"/>
</dbReference>
<keyword evidence="4" id="KW-0175">Coiled coil</keyword>
<dbReference type="EMBL" id="SSOP01000023">
    <property type="protein sequence ID" value="KAB5594270.1"/>
    <property type="molecule type" value="Genomic_DNA"/>
</dbReference>
<evidence type="ECO:0000256" key="5">
    <source>
        <dbReference type="SAM" id="MobiDB-lite"/>
    </source>
</evidence>
<feature type="compositionally biased region" description="Polar residues" evidence="5">
    <location>
        <begin position="41"/>
        <end position="53"/>
    </location>
</feature>
<dbReference type="Pfam" id="PF00400">
    <property type="entry name" value="WD40"/>
    <property type="match status" value="2"/>
</dbReference>
<feature type="compositionally biased region" description="Polar residues" evidence="5">
    <location>
        <begin position="92"/>
        <end position="111"/>
    </location>
</feature>
<reference evidence="7 8" key="1">
    <citation type="journal article" date="2019" name="Fungal Biol. Biotechnol.">
        <title>Draft genome sequence of fastidious pathogen Ceratobasidium theobromae, which causes vascular-streak dieback in Theobroma cacao.</title>
        <authorList>
            <person name="Ali S.S."/>
            <person name="Asman A."/>
            <person name="Shao J."/>
            <person name="Firmansyah A.P."/>
            <person name="Susilo A.W."/>
            <person name="Rosmana A."/>
            <person name="McMahon P."/>
            <person name="Junaid M."/>
            <person name="Guest D."/>
            <person name="Kheng T.Y."/>
            <person name="Meinhardt L.W."/>
            <person name="Bailey B.A."/>
        </authorList>
    </citation>
    <scope>NUCLEOTIDE SEQUENCE [LARGE SCALE GENOMIC DNA]</scope>
    <source>
        <strain evidence="7 8">CT2</strain>
    </source>
</reference>
<keyword evidence="1 3" id="KW-0853">WD repeat</keyword>